<dbReference type="AlphaFoldDB" id="A0ABD2ZSE6"/>
<dbReference type="InterPro" id="IPR006969">
    <property type="entry name" value="Stig-like"/>
</dbReference>
<evidence type="ECO:0000256" key="1">
    <source>
        <dbReference type="ARBA" id="ARBA00006010"/>
    </source>
</evidence>
<evidence type="ECO:0000256" key="3">
    <source>
        <dbReference type="SAM" id="SignalP"/>
    </source>
</evidence>
<evidence type="ECO:0000256" key="2">
    <source>
        <dbReference type="ARBA" id="ARBA00022729"/>
    </source>
</evidence>
<reference evidence="4 5" key="1">
    <citation type="submission" date="2024-11" db="EMBL/GenBank/DDBJ databases">
        <title>A near-complete genome assembly of Cinchona calisaya.</title>
        <authorList>
            <person name="Lian D.C."/>
            <person name="Zhao X.W."/>
            <person name="Wei L."/>
        </authorList>
    </citation>
    <scope>NUCLEOTIDE SEQUENCE [LARGE SCALE GENOMIC DNA]</scope>
    <source>
        <tissue evidence="4">Nenye</tissue>
    </source>
</reference>
<sequence>MQALRFVIFLLFLSTTILGTLRADDNTNQEDNDSSTLDDFPTSLRRLSGRFLAEQKLQENYTCDKYPRVCHLKGSTGKDCCKKKCVNVKTDKLNCGMCGYKCRNGQICCKGICVNPFYDPKNCGGCNIKCKHDELCAYGMCSYA</sequence>
<keyword evidence="5" id="KW-1185">Reference proteome</keyword>
<accession>A0ABD2ZSE6</accession>
<evidence type="ECO:0000313" key="4">
    <source>
        <dbReference type="EMBL" id="KAL3521933.1"/>
    </source>
</evidence>
<protein>
    <recommendedName>
        <fullName evidence="6">Stigma-specific STIG1-like protein 1</fullName>
    </recommendedName>
</protein>
<evidence type="ECO:0008006" key="6">
    <source>
        <dbReference type="Google" id="ProtNLM"/>
    </source>
</evidence>
<evidence type="ECO:0000313" key="5">
    <source>
        <dbReference type="Proteomes" id="UP001630127"/>
    </source>
</evidence>
<dbReference type="Proteomes" id="UP001630127">
    <property type="component" value="Unassembled WGS sequence"/>
</dbReference>
<organism evidence="4 5">
    <name type="scientific">Cinchona calisaya</name>
    <dbReference type="NCBI Taxonomy" id="153742"/>
    <lineage>
        <taxon>Eukaryota</taxon>
        <taxon>Viridiplantae</taxon>
        <taxon>Streptophyta</taxon>
        <taxon>Embryophyta</taxon>
        <taxon>Tracheophyta</taxon>
        <taxon>Spermatophyta</taxon>
        <taxon>Magnoliopsida</taxon>
        <taxon>eudicotyledons</taxon>
        <taxon>Gunneridae</taxon>
        <taxon>Pentapetalae</taxon>
        <taxon>asterids</taxon>
        <taxon>lamiids</taxon>
        <taxon>Gentianales</taxon>
        <taxon>Rubiaceae</taxon>
        <taxon>Cinchonoideae</taxon>
        <taxon>Cinchoneae</taxon>
        <taxon>Cinchona</taxon>
    </lineage>
</organism>
<comment type="similarity">
    <text evidence="1">Belongs to the STIG1 family.</text>
</comment>
<proteinExistence type="inferred from homology"/>
<comment type="caution">
    <text evidence="4">The sequence shown here is derived from an EMBL/GenBank/DDBJ whole genome shotgun (WGS) entry which is preliminary data.</text>
</comment>
<dbReference type="PANTHER" id="PTHR33227">
    <property type="entry name" value="STIGMA-SPECIFIC STIG1-LIKE PROTEIN 3"/>
    <property type="match status" value="1"/>
</dbReference>
<name>A0ABD2ZSE6_9GENT</name>
<dbReference type="Pfam" id="PF04885">
    <property type="entry name" value="Stig1"/>
    <property type="match status" value="1"/>
</dbReference>
<feature type="chain" id="PRO_5044865121" description="Stigma-specific STIG1-like protein 1" evidence="3">
    <location>
        <begin position="24"/>
        <end position="144"/>
    </location>
</feature>
<gene>
    <name evidence="4" type="ORF">ACH5RR_014767</name>
</gene>
<feature type="signal peptide" evidence="3">
    <location>
        <begin position="1"/>
        <end position="23"/>
    </location>
</feature>
<keyword evidence="2 3" id="KW-0732">Signal</keyword>
<dbReference type="EMBL" id="JBJUIK010000007">
    <property type="protein sequence ID" value="KAL3521933.1"/>
    <property type="molecule type" value="Genomic_DNA"/>
</dbReference>
<dbReference type="PANTHER" id="PTHR33227:SF21">
    <property type="entry name" value="F12F1.21 PROTEIN"/>
    <property type="match status" value="1"/>
</dbReference>